<keyword evidence="5" id="KW-0808">Transferase</keyword>
<keyword evidence="6 12" id="KW-0812">Transmembrane</keyword>
<evidence type="ECO:0000256" key="11">
    <source>
        <dbReference type="SAM" id="MobiDB-lite"/>
    </source>
</evidence>
<dbReference type="PANTHER" id="PTHR19300:SF57">
    <property type="entry name" value="BETA-1,4-N-ACETYLGALACTOSAMINYLTRANSFERASE"/>
    <property type="match status" value="1"/>
</dbReference>
<evidence type="ECO:0000256" key="1">
    <source>
        <dbReference type="ARBA" id="ARBA00004606"/>
    </source>
</evidence>
<dbReference type="Proteomes" id="UP000001554">
    <property type="component" value="Chromosome 9"/>
</dbReference>
<evidence type="ECO:0000256" key="10">
    <source>
        <dbReference type="ARBA" id="ARBA00023180"/>
    </source>
</evidence>
<feature type="region of interest" description="Disordered" evidence="11">
    <location>
        <begin position="76"/>
        <end position="96"/>
    </location>
</feature>
<feature type="transmembrane region" description="Helical" evidence="12">
    <location>
        <begin position="12"/>
        <end position="34"/>
    </location>
</feature>
<dbReference type="InterPro" id="IPR027995">
    <property type="entry name" value="Galactosyl_T_N"/>
</dbReference>
<keyword evidence="10" id="KW-0325">Glycoprotein</keyword>
<comment type="similarity">
    <text evidence="3">Belongs to the glycosyltransferase 7 family.</text>
</comment>
<keyword evidence="9 12" id="KW-0472">Membrane</keyword>
<dbReference type="InterPro" id="IPR029044">
    <property type="entry name" value="Nucleotide-diphossugar_trans"/>
</dbReference>
<comment type="subcellular location">
    <subcellularLocation>
        <location evidence="1">Membrane</location>
        <topology evidence="1">Single-pass type II membrane protein</topology>
    </subcellularLocation>
</comment>
<dbReference type="GO" id="GO:0005975">
    <property type="term" value="P:carbohydrate metabolic process"/>
    <property type="evidence" value="ECO:0007669"/>
    <property type="project" value="InterPro"/>
</dbReference>
<evidence type="ECO:0000256" key="4">
    <source>
        <dbReference type="ARBA" id="ARBA00022676"/>
    </source>
</evidence>
<dbReference type="RefSeq" id="XP_035687091.1">
    <property type="nucleotide sequence ID" value="XM_035831198.1"/>
</dbReference>
<feature type="domain" description="Galactosyltransferase N-terminal" evidence="14">
    <location>
        <begin position="223"/>
        <end position="356"/>
    </location>
</feature>
<dbReference type="AlphaFoldDB" id="A0A9J7N2H6"/>
<dbReference type="KEGG" id="bfo:118423166"/>
<accession>A0A9J7N2H6</accession>
<evidence type="ECO:0000313" key="15">
    <source>
        <dbReference type="Proteomes" id="UP000001554"/>
    </source>
</evidence>
<evidence type="ECO:0000256" key="12">
    <source>
        <dbReference type="SAM" id="Phobius"/>
    </source>
</evidence>
<dbReference type="Pfam" id="PF02709">
    <property type="entry name" value="Glyco_transf_7C"/>
    <property type="match status" value="1"/>
</dbReference>
<feature type="region of interest" description="Disordered" evidence="11">
    <location>
        <begin position="570"/>
        <end position="693"/>
    </location>
</feature>
<dbReference type="GO" id="GO:0005794">
    <property type="term" value="C:Golgi apparatus"/>
    <property type="evidence" value="ECO:0000318"/>
    <property type="project" value="GO_Central"/>
</dbReference>
<dbReference type="OMA" id="PTEESWI"/>
<dbReference type="PANTHER" id="PTHR19300">
    <property type="entry name" value="BETA-1,4-GALACTOSYLTRANSFERASE"/>
    <property type="match status" value="1"/>
</dbReference>
<evidence type="ECO:0000256" key="8">
    <source>
        <dbReference type="ARBA" id="ARBA00022989"/>
    </source>
</evidence>
<dbReference type="OrthoDB" id="10038994at2759"/>
<dbReference type="InterPro" id="IPR027791">
    <property type="entry name" value="Galactosyl_T_C"/>
</dbReference>
<evidence type="ECO:0000256" key="2">
    <source>
        <dbReference type="ARBA" id="ARBA00004922"/>
    </source>
</evidence>
<evidence type="ECO:0000256" key="7">
    <source>
        <dbReference type="ARBA" id="ARBA00022968"/>
    </source>
</evidence>
<name>A0A9J7N2H6_BRAFL</name>
<keyword evidence="15" id="KW-1185">Reference proteome</keyword>
<reference evidence="15" key="1">
    <citation type="journal article" date="2020" name="Nat. Ecol. Evol.">
        <title>Deeply conserved synteny resolves early events in vertebrate evolution.</title>
        <authorList>
            <person name="Simakov O."/>
            <person name="Marletaz F."/>
            <person name="Yue J.X."/>
            <person name="O'Connell B."/>
            <person name="Jenkins J."/>
            <person name="Brandt A."/>
            <person name="Calef R."/>
            <person name="Tung C.H."/>
            <person name="Huang T.K."/>
            <person name="Schmutz J."/>
            <person name="Satoh N."/>
            <person name="Yu J.K."/>
            <person name="Putnam N.H."/>
            <person name="Green R.E."/>
            <person name="Rokhsar D.S."/>
        </authorList>
    </citation>
    <scope>NUCLEOTIDE SEQUENCE [LARGE SCALE GENOMIC DNA]</scope>
    <source>
        <strain evidence="15">S238N-H82</strain>
    </source>
</reference>
<evidence type="ECO:0000256" key="3">
    <source>
        <dbReference type="ARBA" id="ARBA00005735"/>
    </source>
</evidence>
<dbReference type="GO" id="GO:0008378">
    <property type="term" value="F:galactosyltransferase activity"/>
    <property type="evidence" value="ECO:0000318"/>
    <property type="project" value="GO_Central"/>
</dbReference>
<evidence type="ECO:0000259" key="14">
    <source>
        <dbReference type="Pfam" id="PF13733"/>
    </source>
</evidence>
<dbReference type="GeneID" id="118423166"/>
<dbReference type="Pfam" id="PF13733">
    <property type="entry name" value="Glyco_transf_7N"/>
    <property type="match status" value="1"/>
</dbReference>
<reference evidence="16 17" key="2">
    <citation type="submission" date="2025-04" db="UniProtKB">
        <authorList>
            <consortium name="RefSeq"/>
        </authorList>
    </citation>
    <scope>IDENTIFICATION</scope>
    <source>
        <strain evidence="16 17">S238N-H82</strain>
        <tissue evidence="16 17">Testes</tissue>
    </source>
</reference>
<evidence type="ECO:0000256" key="9">
    <source>
        <dbReference type="ARBA" id="ARBA00023136"/>
    </source>
</evidence>
<keyword evidence="7" id="KW-0735">Signal-anchor</keyword>
<feature type="domain" description="Galactosyltransferase C-terminal" evidence="13">
    <location>
        <begin position="360"/>
        <end position="437"/>
    </location>
</feature>
<dbReference type="CDD" id="cd00899">
    <property type="entry name" value="b4GalT"/>
    <property type="match status" value="1"/>
</dbReference>
<comment type="pathway">
    <text evidence="2">Protein modification; protein glycosylation.</text>
</comment>
<dbReference type="PRINTS" id="PR02050">
    <property type="entry name" value="B14GALTRFASE"/>
</dbReference>
<gene>
    <name evidence="16 17" type="primary">LOC118423166</name>
</gene>
<proteinExistence type="inferred from homology"/>
<evidence type="ECO:0000313" key="16">
    <source>
        <dbReference type="RefSeq" id="XP_035687091.1"/>
    </source>
</evidence>
<evidence type="ECO:0000256" key="5">
    <source>
        <dbReference type="ARBA" id="ARBA00022679"/>
    </source>
</evidence>
<protein>
    <submittedName>
        <fullName evidence="16 17">Uncharacterized protein LOC118423166</fullName>
    </submittedName>
</protein>
<dbReference type="GO" id="GO:0016020">
    <property type="term" value="C:membrane"/>
    <property type="evidence" value="ECO:0007669"/>
    <property type="project" value="UniProtKB-SubCell"/>
</dbReference>
<feature type="region of interest" description="Disordered" evidence="11">
    <location>
        <begin position="534"/>
        <end position="554"/>
    </location>
</feature>
<evidence type="ECO:0000256" key="6">
    <source>
        <dbReference type="ARBA" id="ARBA00022692"/>
    </source>
</evidence>
<organism evidence="15 16">
    <name type="scientific">Branchiostoma floridae</name>
    <name type="common">Florida lancelet</name>
    <name type="synonym">Amphioxus</name>
    <dbReference type="NCBI Taxonomy" id="7739"/>
    <lineage>
        <taxon>Eukaryota</taxon>
        <taxon>Metazoa</taxon>
        <taxon>Chordata</taxon>
        <taxon>Cephalochordata</taxon>
        <taxon>Leptocardii</taxon>
        <taxon>Amphioxiformes</taxon>
        <taxon>Branchiostomatidae</taxon>
        <taxon>Branchiostoma</taxon>
    </lineage>
</organism>
<keyword evidence="8 12" id="KW-1133">Transmembrane helix</keyword>
<keyword evidence="4" id="KW-0328">Glycosyltransferase</keyword>
<dbReference type="RefSeq" id="XP_035687093.1">
    <property type="nucleotide sequence ID" value="XM_035831200.1"/>
</dbReference>
<dbReference type="Gene3D" id="3.90.550.10">
    <property type="entry name" value="Spore Coat Polysaccharide Biosynthesis Protein SpsA, Chain A"/>
    <property type="match status" value="1"/>
</dbReference>
<evidence type="ECO:0000313" key="17">
    <source>
        <dbReference type="RefSeq" id="XP_035687093.1"/>
    </source>
</evidence>
<dbReference type="InterPro" id="IPR003859">
    <property type="entry name" value="Galactosyl_T"/>
</dbReference>
<evidence type="ECO:0000259" key="13">
    <source>
        <dbReference type="Pfam" id="PF02709"/>
    </source>
</evidence>
<feature type="compositionally biased region" description="Basic residues" evidence="11">
    <location>
        <begin position="661"/>
        <end position="675"/>
    </location>
</feature>
<sequence>MSPAVRKAACSWRLLVVLVLLGVVALQVLLNGYVHIAGTGRPRWPYGGSSRLIREGLSRDVWETAGDREEVSTVLRKNGRSTTDSHTDSLRTSQSDILPEYHQTTAGRNASMTAGNDLVTISRGASSTLLNITSILTLPIGRGERTNDGWDRILNNTILREMFELSHALGLPVERRKHNSDVIKTVLTFLQEKRPRLANVSMELLKLRREHDDQGREKPKELCPLVPPHLVGPLIVDVKSVSKFRDIAKKNPEVRPGGRWNPPYCKSRHKVAIIVPYRDREQHLRIFLKHMHPVLRRQQLDYGIYIVEQYGEPKFNRAMLFNIGFTEALKEYDYDCFIFHDVDLIPEDDRNIYSCPDTPKHMSVAVDEMNYRLPYDSIFGGICALSTVHFQRVNGFSNSFWGWGGEDDDMANRLTAHSLYVMRPPAEIARYKMIPHRKAKPSPDRMQKLNTGRDRYGTDGLNSLEYELLALSHQPLFTYIAAKLERTTDPTEDSWLPPWLLLNSAKAFQDFWKKSWLKQKADNDTLSRYQKNWSERKHNKVKQADERRSRYVVSNTTREEDIRKFIRRDGSYAASSQGQTKRQGHAAKKTNQQGTGVGDISYRKRGNTQTNRLSQNSSSMQQADQTPYKTPVLDTVGKSQRPQPWMQDYQRPNGSTDGKGKKQTNGRKYKPKAQQRKQPQTWHRVHKYHQRSG</sequence>
<dbReference type="SUPFAM" id="SSF53448">
    <property type="entry name" value="Nucleotide-diphospho-sugar transferases"/>
    <property type="match status" value="1"/>
</dbReference>
<feature type="compositionally biased region" description="Polar residues" evidence="11">
    <location>
        <begin position="607"/>
        <end position="628"/>
    </location>
</feature>
<feature type="compositionally biased region" description="Basic residues" evidence="11">
    <location>
        <begin position="683"/>
        <end position="693"/>
    </location>
</feature>